<dbReference type="NCBIfam" id="TIGR03083">
    <property type="entry name" value="maleylpyruvate isomerase family mycothiol-dependent enzyme"/>
    <property type="match status" value="1"/>
</dbReference>
<evidence type="ECO:0000313" key="4">
    <source>
        <dbReference type="Proteomes" id="UP000282674"/>
    </source>
</evidence>
<dbReference type="EMBL" id="RFFG01000124">
    <property type="protein sequence ID" value="RMI36831.1"/>
    <property type="molecule type" value="Genomic_DNA"/>
</dbReference>
<proteinExistence type="predicted"/>
<dbReference type="InterPro" id="IPR010872">
    <property type="entry name" value="MDMPI_C-term_domain"/>
</dbReference>
<gene>
    <name evidence="3" type="ORF">EBO15_37550</name>
</gene>
<dbReference type="PANTHER" id="PTHR40758:SF1">
    <property type="entry name" value="CONSERVED PROTEIN"/>
    <property type="match status" value="1"/>
</dbReference>
<dbReference type="Pfam" id="PF07398">
    <property type="entry name" value="MDMPI_C"/>
    <property type="match status" value="1"/>
</dbReference>
<dbReference type="Gene3D" id="1.20.120.450">
    <property type="entry name" value="dinb family like domain"/>
    <property type="match status" value="1"/>
</dbReference>
<keyword evidence="4" id="KW-1185">Reference proteome</keyword>
<name>A0A3M2LHD1_9ACTN</name>
<dbReference type="GO" id="GO:0046872">
    <property type="term" value="F:metal ion binding"/>
    <property type="evidence" value="ECO:0007669"/>
    <property type="project" value="InterPro"/>
</dbReference>
<keyword evidence="3" id="KW-0670">Pyruvate</keyword>
<evidence type="ECO:0000313" key="3">
    <source>
        <dbReference type="EMBL" id="RMI36831.1"/>
    </source>
</evidence>
<dbReference type="InterPro" id="IPR017517">
    <property type="entry name" value="Maleyloyr_isom"/>
</dbReference>
<dbReference type="OrthoDB" id="3671213at2"/>
<dbReference type="InterPro" id="IPR024344">
    <property type="entry name" value="MDMPI_metal-binding"/>
</dbReference>
<evidence type="ECO:0000259" key="2">
    <source>
        <dbReference type="Pfam" id="PF11716"/>
    </source>
</evidence>
<dbReference type="GO" id="GO:0016853">
    <property type="term" value="F:isomerase activity"/>
    <property type="evidence" value="ECO:0007669"/>
    <property type="project" value="UniProtKB-KW"/>
</dbReference>
<keyword evidence="3" id="KW-0413">Isomerase</keyword>
<dbReference type="Pfam" id="PF11716">
    <property type="entry name" value="MDMPI_N"/>
    <property type="match status" value="1"/>
</dbReference>
<feature type="domain" description="MDMPI C-terminal" evidence="1">
    <location>
        <begin position="146"/>
        <end position="247"/>
    </location>
</feature>
<dbReference type="InterPro" id="IPR034660">
    <property type="entry name" value="DinB/YfiT-like"/>
</dbReference>
<reference evidence="3 4" key="1">
    <citation type="submission" date="2018-10" db="EMBL/GenBank/DDBJ databases">
        <title>Isolation from soil.</title>
        <authorList>
            <person name="Hu J."/>
        </authorList>
    </citation>
    <scope>NUCLEOTIDE SEQUENCE [LARGE SCALE GENOMIC DNA]</scope>
    <source>
        <strain evidence="3 4">NEAU-Ht49</strain>
    </source>
</reference>
<dbReference type="RefSeq" id="WP_122199231.1">
    <property type="nucleotide sequence ID" value="NZ_JBHSKC010000007.1"/>
</dbReference>
<dbReference type="AlphaFoldDB" id="A0A3M2LHD1"/>
<dbReference type="SUPFAM" id="SSF109854">
    <property type="entry name" value="DinB/YfiT-like putative metalloenzymes"/>
    <property type="match status" value="1"/>
</dbReference>
<dbReference type="PANTHER" id="PTHR40758">
    <property type="entry name" value="CONSERVED PROTEIN"/>
    <property type="match status" value="1"/>
</dbReference>
<organism evidence="3 4">
    <name type="scientific">Actinomadura harenae</name>
    <dbReference type="NCBI Taxonomy" id="2483351"/>
    <lineage>
        <taxon>Bacteria</taxon>
        <taxon>Bacillati</taxon>
        <taxon>Actinomycetota</taxon>
        <taxon>Actinomycetes</taxon>
        <taxon>Streptosporangiales</taxon>
        <taxon>Thermomonosporaceae</taxon>
        <taxon>Actinomadura</taxon>
    </lineage>
</organism>
<sequence length="255" mass="27780">MWTHERYCDAVEREVAAFTAALEDADPAAPVPSCPGWAVRDLAGHLGVTQRWAEGLVRTRATRPISPRRLAGPIPETDAELRPWFAEGGAALVATLRAADPGMEMWAWGGDQHARFWSRRMVHEAVVHRADLHFALGRGCTVSGEAAVDGMDELLGNLPYAATFAPKVENLRGDGSTLAFTADDTGDRWTVGLEKDRFEWRRSSAADDVHADASVRADASALFLFLWGRRKTGDPGISVAGDRDLVAFWAENSAI</sequence>
<feature type="domain" description="Mycothiol-dependent maleylpyruvate isomerase metal-binding" evidence="2">
    <location>
        <begin position="9"/>
        <end position="132"/>
    </location>
</feature>
<dbReference type="Proteomes" id="UP000282674">
    <property type="component" value="Unassembled WGS sequence"/>
</dbReference>
<comment type="caution">
    <text evidence="3">The sequence shown here is derived from an EMBL/GenBank/DDBJ whole genome shotgun (WGS) entry which is preliminary data.</text>
</comment>
<evidence type="ECO:0000259" key="1">
    <source>
        <dbReference type="Pfam" id="PF07398"/>
    </source>
</evidence>
<protein>
    <submittedName>
        <fullName evidence="3">Maleylpyruvate isomerase family mycothiol-dependent enzyme</fullName>
    </submittedName>
</protein>
<accession>A0A3M2LHD1</accession>
<dbReference type="GO" id="GO:0005886">
    <property type="term" value="C:plasma membrane"/>
    <property type="evidence" value="ECO:0007669"/>
    <property type="project" value="TreeGrafter"/>
</dbReference>